<accession>A0AAW0KR19</accession>
<dbReference type="InterPro" id="IPR036104">
    <property type="entry name" value="BFN_sf"/>
</dbReference>
<evidence type="ECO:0000256" key="3">
    <source>
        <dbReference type="ARBA" id="ARBA00025428"/>
    </source>
</evidence>
<proteinExistence type="inferred from homology"/>
<dbReference type="PANTHER" id="PTHR15160:SF1">
    <property type="entry name" value="VON HIPPEL-LINDAU DISEASE TUMOR SUPPRESSOR"/>
    <property type="match status" value="1"/>
</dbReference>
<protein>
    <recommendedName>
        <fullName evidence="5">BFN domain-containing protein</fullName>
    </recommendedName>
</protein>
<dbReference type="GO" id="GO:0004518">
    <property type="term" value="F:nuclease activity"/>
    <property type="evidence" value="ECO:0007669"/>
    <property type="project" value="UniProtKB-UniRule"/>
</dbReference>
<sequence length="109" mass="12527">MLHQGICYLQPRKNDILSVDARPSNAKNVANRCKAPIFVSRQIVLEDAIKIGYWMGRKRDTKSTYDVSLDSTADGPDILSDLLAFLCIYLNVKMFIMGFIYFDHYDICR</sequence>
<evidence type="ECO:0000256" key="1">
    <source>
        <dbReference type="ARBA" id="ARBA00009095"/>
    </source>
</evidence>
<dbReference type="PROSITE" id="PS51658">
    <property type="entry name" value="BFN"/>
    <property type="match status" value="1"/>
</dbReference>
<comment type="function">
    <text evidence="3">Bifunctional nuclease with both RNase and DNase activities. Involved in basal defense response. Participates in abscisic acid-derived callose deposition following infection by a necrotrophic pathogen.</text>
</comment>
<evidence type="ECO:0000259" key="5">
    <source>
        <dbReference type="PROSITE" id="PS51658"/>
    </source>
</evidence>
<evidence type="ECO:0000313" key="7">
    <source>
        <dbReference type="Proteomes" id="UP000237347"/>
    </source>
</evidence>
<reference evidence="6 7" key="1">
    <citation type="journal article" date="2018" name="Sci. Data">
        <title>The draft genome sequence of cork oak.</title>
        <authorList>
            <person name="Ramos A.M."/>
            <person name="Usie A."/>
            <person name="Barbosa P."/>
            <person name="Barros P.M."/>
            <person name="Capote T."/>
            <person name="Chaves I."/>
            <person name="Simoes F."/>
            <person name="Abreu I."/>
            <person name="Carrasquinho I."/>
            <person name="Faro C."/>
            <person name="Guimaraes J.B."/>
            <person name="Mendonca D."/>
            <person name="Nobrega F."/>
            <person name="Rodrigues L."/>
            <person name="Saibo N.J.M."/>
            <person name="Varela M.C."/>
            <person name="Egas C."/>
            <person name="Matos J."/>
            <person name="Miguel C.M."/>
            <person name="Oliveira M.M."/>
            <person name="Ricardo C.P."/>
            <person name="Goncalves S."/>
        </authorList>
    </citation>
    <scope>NUCLEOTIDE SEQUENCE [LARGE SCALE GENOMIC DNA]</scope>
    <source>
        <strain evidence="7">cv. HL8</strain>
    </source>
</reference>
<dbReference type="Proteomes" id="UP000237347">
    <property type="component" value="Unassembled WGS sequence"/>
</dbReference>
<gene>
    <name evidence="6" type="ORF">CFP56_015455</name>
</gene>
<keyword evidence="4" id="KW-0472">Membrane</keyword>
<dbReference type="InterPro" id="IPR003729">
    <property type="entry name" value="Bi_nuclease_dom"/>
</dbReference>
<dbReference type="GO" id="GO:0005634">
    <property type="term" value="C:nucleus"/>
    <property type="evidence" value="ECO:0007669"/>
    <property type="project" value="TreeGrafter"/>
</dbReference>
<feature type="transmembrane region" description="Helical" evidence="4">
    <location>
        <begin position="82"/>
        <end position="102"/>
    </location>
</feature>
<keyword evidence="4" id="KW-0812">Transmembrane</keyword>
<dbReference type="AlphaFoldDB" id="A0AAW0KR19"/>
<evidence type="ECO:0000256" key="2">
    <source>
        <dbReference type="ARBA" id="ARBA00022722"/>
    </source>
</evidence>
<dbReference type="PANTHER" id="PTHR15160">
    <property type="entry name" value="VON HIPPEL-LINDAU PROTEIN"/>
    <property type="match status" value="1"/>
</dbReference>
<keyword evidence="2" id="KW-0378">Hydrolase</keyword>
<dbReference type="GO" id="GO:0016567">
    <property type="term" value="P:protein ubiquitination"/>
    <property type="evidence" value="ECO:0007669"/>
    <property type="project" value="TreeGrafter"/>
</dbReference>
<feature type="domain" description="BFN" evidence="5">
    <location>
        <begin position="1"/>
        <end position="51"/>
    </location>
</feature>
<evidence type="ECO:0000256" key="4">
    <source>
        <dbReference type="SAM" id="Phobius"/>
    </source>
</evidence>
<comment type="similarity">
    <text evidence="1">Belongs to the bifunctional nuclease family.</text>
</comment>
<keyword evidence="2" id="KW-0540">Nuclease</keyword>
<organism evidence="6 7">
    <name type="scientific">Quercus suber</name>
    <name type="common">Cork oak</name>
    <dbReference type="NCBI Taxonomy" id="58331"/>
    <lineage>
        <taxon>Eukaryota</taxon>
        <taxon>Viridiplantae</taxon>
        <taxon>Streptophyta</taxon>
        <taxon>Embryophyta</taxon>
        <taxon>Tracheophyta</taxon>
        <taxon>Spermatophyta</taxon>
        <taxon>Magnoliopsida</taxon>
        <taxon>eudicotyledons</taxon>
        <taxon>Gunneridae</taxon>
        <taxon>Pentapetalae</taxon>
        <taxon>rosids</taxon>
        <taxon>fabids</taxon>
        <taxon>Fagales</taxon>
        <taxon>Fagaceae</taxon>
        <taxon>Quercus</taxon>
    </lineage>
</organism>
<name>A0AAW0KR19_QUESU</name>
<keyword evidence="4" id="KW-1133">Transmembrane helix</keyword>
<dbReference type="SUPFAM" id="SSF103256">
    <property type="entry name" value="Hypothetical protein TM0160"/>
    <property type="match status" value="1"/>
</dbReference>
<keyword evidence="7" id="KW-1185">Reference proteome</keyword>
<evidence type="ECO:0000313" key="6">
    <source>
        <dbReference type="EMBL" id="KAK7841405.1"/>
    </source>
</evidence>
<dbReference type="GO" id="GO:0030891">
    <property type="term" value="C:VCB complex"/>
    <property type="evidence" value="ECO:0007669"/>
    <property type="project" value="TreeGrafter"/>
</dbReference>
<dbReference type="Gene3D" id="3.10.690.10">
    <property type="entry name" value="Bifunctional nuclease domain"/>
    <property type="match status" value="1"/>
</dbReference>
<dbReference type="EMBL" id="PKMF04000241">
    <property type="protein sequence ID" value="KAK7841405.1"/>
    <property type="molecule type" value="Genomic_DNA"/>
</dbReference>
<comment type="caution">
    <text evidence="6">The sequence shown here is derived from an EMBL/GenBank/DDBJ whole genome shotgun (WGS) entry which is preliminary data.</text>
</comment>